<accession>A0A5J4Z266</accession>
<name>A0A5J4Z266_PORPP</name>
<sequence>MKAGHQQAQVPTLQVCKTQLLLRSMKPQLRSFASSWTSDERKLYLAGIPVSVGESIHPFESREPPLTDHLLEWSSSTTKIHMGAVTESAEDSVRSSQSSFRGPSGSVLKRAFIHLI</sequence>
<reference evidence="2" key="1">
    <citation type="journal article" date="2019" name="Nat. Commun.">
        <title>Expansion of phycobilisome linker gene families in mesophilic red algae.</title>
        <authorList>
            <person name="Lee J."/>
            <person name="Kim D."/>
            <person name="Bhattacharya D."/>
            <person name="Yoon H.S."/>
        </authorList>
    </citation>
    <scope>NUCLEOTIDE SEQUENCE [LARGE SCALE GENOMIC DNA]</scope>
    <source>
        <strain evidence="2">CCMP 1328</strain>
    </source>
</reference>
<proteinExistence type="predicted"/>
<dbReference type="EMBL" id="VRMN01000002">
    <property type="protein sequence ID" value="KAA8497014.1"/>
    <property type="molecule type" value="Genomic_DNA"/>
</dbReference>
<dbReference type="AlphaFoldDB" id="A0A5J4Z266"/>
<evidence type="ECO:0000313" key="1">
    <source>
        <dbReference type="EMBL" id="KAA8497014.1"/>
    </source>
</evidence>
<keyword evidence="2" id="KW-1185">Reference proteome</keyword>
<gene>
    <name evidence="1" type="ORF">FVE85_0743</name>
</gene>
<dbReference type="Proteomes" id="UP000324585">
    <property type="component" value="Unassembled WGS sequence"/>
</dbReference>
<organism evidence="1 2">
    <name type="scientific">Porphyridium purpureum</name>
    <name type="common">Red alga</name>
    <name type="synonym">Porphyridium cruentum</name>
    <dbReference type="NCBI Taxonomy" id="35688"/>
    <lineage>
        <taxon>Eukaryota</taxon>
        <taxon>Rhodophyta</taxon>
        <taxon>Bangiophyceae</taxon>
        <taxon>Porphyridiales</taxon>
        <taxon>Porphyridiaceae</taxon>
        <taxon>Porphyridium</taxon>
    </lineage>
</organism>
<evidence type="ECO:0000313" key="2">
    <source>
        <dbReference type="Proteomes" id="UP000324585"/>
    </source>
</evidence>
<comment type="caution">
    <text evidence="1">The sequence shown here is derived from an EMBL/GenBank/DDBJ whole genome shotgun (WGS) entry which is preliminary data.</text>
</comment>
<protein>
    <submittedName>
        <fullName evidence="1">Uncharacterized protein</fullName>
    </submittedName>
</protein>